<evidence type="ECO:0000256" key="11">
    <source>
        <dbReference type="ARBA" id="ARBA00025198"/>
    </source>
</evidence>
<sequence length="182" mass="20638">MEGVPLAVSETAAKADFYIFGVGVQLGTMLFTLSVFLLLMYLLYRYALGPLLSVMQKRQDAVERRLKESEERHAQAERYFAEAKAALDASREEAEAIVARARHIAEREAAELVQAARQENERLREEAKRAIERERELAVQELRREVASLSLLVAEKIVQKHLDAESDRALAERLVQEMGALQ</sequence>
<keyword evidence="2 13" id="KW-0813">Transport</keyword>
<evidence type="ECO:0000256" key="6">
    <source>
        <dbReference type="ARBA" id="ARBA00022781"/>
    </source>
</evidence>
<evidence type="ECO:0000256" key="8">
    <source>
        <dbReference type="ARBA" id="ARBA00023065"/>
    </source>
</evidence>
<dbReference type="GO" id="GO:0012505">
    <property type="term" value="C:endomembrane system"/>
    <property type="evidence" value="ECO:0007669"/>
    <property type="project" value="UniProtKB-SubCell"/>
</dbReference>
<comment type="subunit">
    <text evidence="13">F-type ATPases have 2 components, F(1) - the catalytic core - and F(0) - the membrane proton channel. F(1) has five subunits: alpha(3), beta(3), gamma(1), delta(1), epsilon(1). F(0) has three main subunits: a(1), b(2) and c(10-14). The alpha and beta chains form an alternating ring which encloses part of the gamma chain. F(1) is attached to F(0) by a central stalk formed by the gamma and epsilon chains, while a peripheral stalk is formed by the delta and b chains.</text>
</comment>
<comment type="similarity">
    <text evidence="1 13 14">Belongs to the ATPase B chain family.</text>
</comment>
<evidence type="ECO:0000256" key="9">
    <source>
        <dbReference type="ARBA" id="ARBA00023136"/>
    </source>
</evidence>
<dbReference type="AlphaFoldDB" id="A0A2R6Y3Z7"/>
<evidence type="ECO:0000256" key="4">
    <source>
        <dbReference type="ARBA" id="ARBA00022547"/>
    </source>
</evidence>
<dbReference type="Pfam" id="PF00430">
    <property type="entry name" value="ATP-synt_B"/>
    <property type="match status" value="1"/>
</dbReference>
<dbReference type="InterPro" id="IPR005864">
    <property type="entry name" value="ATP_synth_F0_bsu_bac"/>
</dbReference>
<name>A0A2R6Y3Z7_9BACL</name>
<keyword evidence="15" id="KW-0175">Coiled coil</keyword>
<dbReference type="GO" id="GO:0005886">
    <property type="term" value="C:plasma membrane"/>
    <property type="evidence" value="ECO:0007669"/>
    <property type="project" value="UniProtKB-SubCell"/>
</dbReference>
<dbReference type="HAMAP" id="MF_01398">
    <property type="entry name" value="ATP_synth_b_bprime"/>
    <property type="match status" value="1"/>
</dbReference>
<dbReference type="GO" id="GO:0046961">
    <property type="term" value="F:proton-transporting ATPase activity, rotational mechanism"/>
    <property type="evidence" value="ECO:0007669"/>
    <property type="project" value="TreeGrafter"/>
</dbReference>
<organism evidence="16 17">
    <name type="scientific">Candidatus Carbonibacillus altaicus</name>
    <dbReference type="NCBI Taxonomy" id="2163959"/>
    <lineage>
        <taxon>Bacteria</taxon>
        <taxon>Bacillati</taxon>
        <taxon>Bacillota</taxon>
        <taxon>Bacilli</taxon>
        <taxon>Bacillales</taxon>
        <taxon>Candidatus Carbonibacillus</taxon>
    </lineage>
</organism>
<evidence type="ECO:0000256" key="5">
    <source>
        <dbReference type="ARBA" id="ARBA00022692"/>
    </source>
</evidence>
<evidence type="ECO:0000256" key="12">
    <source>
        <dbReference type="ARBA" id="ARBA00037847"/>
    </source>
</evidence>
<keyword evidence="7 13" id="KW-1133">Transmembrane helix</keyword>
<protein>
    <recommendedName>
        <fullName evidence="13">ATP synthase subunit b</fullName>
    </recommendedName>
    <alternativeName>
        <fullName evidence="13">ATP synthase F(0) sector subunit b</fullName>
    </alternativeName>
    <alternativeName>
        <fullName evidence="13">ATPase subunit I</fullName>
    </alternativeName>
    <alternativeName>
        <fullName evidence="13">F-type ATPase subunit b</fullName>
        <shortName evidence="13">F-ATPase subunit b</shortName>
    </alternativeName>
</protein>
<evidence type="ECO:0000256" key="7">
    <source>
        <dbReference type="ARBA" id="ARBA00022989"/>
    </source>
</evidence>
<dbReference type="InterPro" id="IPR002146">
    <property type="entry name" value="ATP_synth_b/b'su_bac/chlpt"/>
</dbReference>
<keyword evidence="8 13" id="KW-0406">Ion transport</keyword>
<dbReference type="CDD" id="cd06503">
    <property type="entry name" value="ATP-synt_Fo_b"/>
    <property type="match status" value="1"/>
</dbReference>
<comment type="function">
    <text evidence="11 13">F(1)F(0) ATP synthase produces ATP from ADP in the presence of a proton or sodium gradient. F-type ATPases consist of two structural domains, F(1) containing the extramembraneous catalytic core and F(0) containing the membrane proton channel, linked together by a central stalk and a peripheral stalk. During catalysis, ATP synthesis in the catalytic domain of F(1) is coupled via a rotary mechanism of the central stalk subunits to proton translocation.</text>
</comment>
<comment type="subcellular location">
    <subcellularLocation>
        <location evidence="13">Cell membrane</location>
        <topology evidence="13">Single-pass membrane protein</topology>
    </subcellularLocation>
    <subcellularLocation>
        <location evidence="12">Endomembrane system</location>
        <topology evidence="12">Single-pass membrane protein</topology>
    </subcellularLocation>
</comment>
<keyword evidence="6 13" id="KW-0375">Hydrogen ion transport</keyword>
<comment type="function">
    <text evidence="13">Component of the F(0) channel, it forms part of the peripheral stalk, linking F(1) to F(0).</text>
</comment>
<reference evidence="17" key="1">
    <citation type="journal article" date="2018" name="Sci. Rep.">
        <title>Lignite coal burning seam in the remote Altai Mountains harbors a hydrogen-driven thermophilic microbial community.</title>
        <authorList>
            <person name="Kadnikov V.V."/>
            <person name="Mardanov A.V."/>
            <person name="Ivasenko D.A."/>
            <person name="Antsiferov D.V."/>
            <person name="Beletsky A.V."/>
            <person name="Karnachuk O.V."/>
            <person name="Ravin N.V."/>
        </authorList>
    </citation>
    <scope>NUCLEOTIDE SEQUENCE [LARGE SCALE GENOMIC DNA]</scope>
</reference>
<gene>
    <name evidence="13" type="primary">atpF</name>
    <name evidence="16" type="ORF">BSOLF_1559</name>
</gene>
<dbReference type="GO" id="GO:0045259">
    <property type="term" value="C:proton-transporting ATP synthase complex"/>
    <property type="evidence" value="ECO:0007669"/>
    <property type="project" value="UniProtKB-KW"/>
</dbReference>
<dbReference type="EMBL" id="PEBX01000007">
    <property type="protein sequence ID" value="PTQ57404.1"/>
    <property type="molecule type" value="Genomic_DNA"/>
</dbReference>
<keyword evidence="5 13" id="KW-0812">Transmembrane</keyword>
<keyword evidence="3 13" id="KW-1003">Cell membrane</keyword>
<dbReference type="Proteomes" id="UP000244338">
    <property type="component" value="Unassembled WGS sequence"/>
</dbReference>
<keyword evidence="10 13" id="KW-0066">ATP synthesis</keyword>
<evidence type="ECO:0000256" key="2">
    <source>
        <dbReference type="ARBA" id="ARBA00022448"/>
    </source>
</evidence>
<dbReference type="GO" id="GO:0046933">
    <property type="term" value="F:proton-transporting ATP synthase activity, rotational mechanism"/>
    <property type="evidence" value="ECO:0007669"/>
    <property type="project" value="UniProtKB-UniRule"/>
</dbReference>
<evidence type="ECO:0000313" key="17">
    <source>
        <dbReference type="Proteomes" id="UP000244338"/>
    </source>
</evidence>
<keyword evidence="4 13" id="KW-0138">CF(0)</keyword>
<evidence type="ECO:0000256" key="14">
    <source>
        <dbReference type="RuleBase" id="RU003848"/>
    </source>
</evidence>
<keyword evidence="9 13" id="KW-0472">Membrane</keyword>
<proteinExistence type="inferred from homology"/>
<dbReference type="InterPro" id="IPR050059">
    <property type="entry name" value="ATP_synthase_B_chain"/>
</dbReference>
<feature type="transmembrane region" description="Helical" evidence="13">
    <location>
        <begin position="17"/>
        <end position="44"/>
    </location>
</feature>
<dbReference type="NCBIfam" id="TIGR01144">
    <property type="entry name" value="ATP_synt_b"/>
    <property type="match status" value="1"/>
</dbReference>
<evidence type="ECO:0000256" key="3">
    <source>
        <dbReference type="ARBA" id="ARBA00022475"/>
    </source>
</evidence>
<evidence type="ECO:0000256" key="13">
    <source>
        <dbReference type="HAMAP-Rule" id="MF_01398"/>
    </source>
</evidence>
<evidence type="ECO:0000256" key="1">
    <source>
        <dbReference type="ARBA" id="ARBA00005513"/>
    </source>
</evidence>
<accession>A0A2R6Y3Z7</accession>
<feature type="coiled-coil region" evidence="15">
    <location>
        <begin position="52"/>
        <end position="144"/>
    </location>
</feature>
<evidence type="ECO:0000313" key="16">
    <source>
        <dbReference type="EMBL" id="PTQ57404.1"/>
    </source>
</evidence>
<dbReference type="PANTHER" id="PTHR33445">
    <property type="entry name" value="ATP SYNTHASE SUBUNIT B', CHLOROPLASTIC"/>
    <property type="match status" value="1"/>
</dbReference>
<dbReference type="PANTHER" id="PTHR33445:SF1">
    <property type="entry name" value="ATP SYNTHASE SUBUNIT B"/>
    <property type="match status" value="1"/>
</dbReference>
<comment type="caution">
    <text evidence="16">The sequence shown here is derived from an EMBL/GenBank/DDBJ whole genome shotgun (WGS) entry which is preliminary data.</text>
</comment>
<evidence type="ECO:0000256" key="10">
    <source>
        <dbReference type="ARBA" id="ARBA00023310"/>
    </source>
</evidence>
<evidence type="ECO:0000256" key="15">
    <source>
        <dbReference type="SAM" id="Coils"/>
    </source>
</evidence>